<name>A0A1V2EYG7_9SPHN</name>
<reference evidence="1 2" key="1">
    <citation type="submission" date="2016-11" db="EMBL/GenBank/DDBJ databases">
        <title>Genome sequence of Sphingomonas jeddahensis G39.</title>
        <authorList>
            <person name="Poehlein A."/>
            <person name="Wuebbeler J.H."/>
            <person name="Steinbuechel A."/>
            <person name="Daniel R."/>
        </authorList>
    </citation>
    <scope>NUCLEOTIDE SEQUENCE [LARGE SCALE GENOMIC DNA]</scope>
    <source>
        <strain evidence="1 2">G39</strain>
    </source>
</reference>
<dbReference type="AlphaFoldDB" id="A0A1V2EYG7"/>
<proteinExistence type="predicted"/>
<evidence type="ECO:0000313" key="2">
    <source>
        <dbReference type="Proteomes" id="UP000188729"/>
    </source>
</evidence>
<dbReference type="EMBL" id="MPSB01000001">
    <property type="protein sequence ID" value="ONF97525.1"/>
    <property type="molecule type" value="Genomic_DNA"/>
</dbReference>
<dbReference type="RefSeq" id="WP_076742982.1">
    <property type="nucleotide sequence ID" value="NZ_MPSB01000001.1"/>
</dbReference>
<organism evidence="1 2">
    <name type="scientific">Sphingomonas jeddahensis</name>
    <dbReference type="NCBI Taxonomy" id="1915074"/>
    <lineage>
        <taxon>Bacteria</taxon>
        <taxon>Pseudomonadati</taxon>
        <taxon>Pseudomonadota</taxon>
        <taxon>Alphaproteobacteria</taxon>
        <taxon>Sphingomonadales</taxon>
        <taxon>Sphingomonadaceae</taxon>
        <taxon>Sphingomonas</taxon>
    </lineage>
</organism>
<keyword evidence="2" id="KW-1185">Reference proteome</keyword>
<sequence>MIALLLALAAADPPKPPESIDGLPIGGLERQSMPGQGCAAYLFSAGKSRTFVAMASAAPGTLRIAVDGKPGDYARGSQTGSVGYGFGATTEYRGGDVTATLDMTVQTRKDLSQGAVVERGTLRIDRTGKDTIVLPVAGLIGCAA</sequence>
<comment type="caution">
    <text evidence="1">The sequence shown here is derived from an EMBL/GenBank/DDBJ whole genome shotgun (WGS) entry which is preliminary data.</text>
</comment>
<dbReference type="Proteomes" id="UP000188729">
    <property type="component" value="Unassembled WGS sequence"/>
</dbReference>
<evidence type="ECO:0000313" key="1">
    <source>
        <dbReference type="EMBL" id="ONF97525.1"/>
    </source>
</evidence>
<dbReference type="STRING" id="1915074.SPHI_01550"/>
<gene>
    <name evidence="1" type="ORF">SPHI_01550</name>
</gene>
<accession>A0A1V2EYG7</accession>
<protein>
    <submittedName>
        <fullName evidence="1">Uncharacterized protein</fullName>
    </submittedName>
</protein>